<keyword evidence="1" id="KW-0812">Transmembrane</keyword>
<evidence type="ECO:0000313" key="2">
    <source>
        <dbReference type="EMBL" id="AZN72236.1"/>
    </source>
</evidence>
<organism evidence="2 3">
    <name type="scientific">Georhizobium profundi</name>
    <dbReference type="NCBI Taxonomy" id="2341112"/>
    <lineage>
        <taxon>Bacteria</taxon>
        <taxon>Pseudomonadati</taxon>
        <taxon>Pseudomonadota</taxon>
        <taxon>Alphaproteobacteria</taxon>
        <taxon>Hyphomicrobiales</taxon>
        <taxon>Rhizobiaceae</taxon>
        <taxon>Georhizobium</taxon>
    </lineage>
</organism>
<evidence type="ECO:0000313" key="3">
    <source>
        <dbReference type="Proteomes" id="UP000268192"/>
    </source>
</evidence>
<keyword evidence="1" id="KW-1133">Transmembrane helix</keyword>
<keyword evidence="3" id="KW-1185">Reference proteome</keyword>
<feature type="transmembrane region" description="Helical" evidence="1">
    <location>
        <begin position="129"/>
        <end position="148"/>
    </location>
</feature>
<accession>A0A3Q8XPW7</accession>
<gene>
    <name evidence="2" type="ORF">D5400_13975</name>
</gene>
<evidence type="ECO:0000256" key="1">
    <source>
        <dbReference type="SAM" id="Phobius"/>
    </source>
</evidence>
<keyword evidence="1" id="KW-0472">Membrane</keyword>
<name>A0A3Q8XPW7_9HYPH</name>
<dbReference type="KEGG" id="abaw:D5400_13975"/>
<dbReference type="Proteomes" id="UP000268192">
    <property type="component" value="Chromosome"/>
</dbReference>
<proteinExistence type="predicted"/>
<dbReference type="EMBL" id="CP032509">
    <property type="protein sequence ID" value="AZN72236.1"/>
    <property type="molecule type" value="Genomic_DNA"/>
</dbReference>
<protein>
    <submittedName>
        <fullName evidence="2">Uncharacterized protein</fullName>
    </submittedName>
</protein>
<sequence length="149" mass="16228">MLVAGRADCSLTVACSVSALQPPVSFLAGRQFLFKFGSTIRPELIGHRAAASRRASVLLVCSARLPEPIHLVLWIETRHHRLMTPPKLKTVKMKYDPAARQGDGADEITFADLEYVGTNDNGGMSRGRASLIAIVLLVATFTGFHWLLA</sequence>
<dbReference type="AlphaFoldDB" id="A0A3Q8XPW7"/>
<reference evidence="2 3" key="1">
    <citation type="submission" date="2018-09" db="EMBL/GenBank/DDBJ databases">
        <title>Marinorhizobium profundi gen. nov., sp. nov., isolated from a deep-sea sediment sample from the New Britain Trench and proposal of Marinorhizobiaceae fam. nov. in the order Rhizobiales of the class Alphaproteobacteria.</title>
        <authorList>
            <person name="Cao J."/>
        </authorList>
    </citation>
    <scope>NUCLEOTIDE SEQUENCE [LARGE SCALE GENOMIC DNA]</scope>
    <source>
        <strain evidence="2 3">WS11</strain>
    </source>
</reference>